<proteinExistence type="predicted"/>
<evidence type="ECO:0000313" key="5">
    <source>
        <dbReference type="Proteomes" id="UP001500618"/>
    </source>
</evidence>
<feature type="DNA-binding region" description="H-T-H motif" evidence="2">
    <location>
        <begin position="40"/>
        <end position="59"/>
    </location>
</feature>
<dbReference type="RefSeq" id="WP_344308022.1">
    <property type="nucleotide sequence ID" value="NZ_BAAANY010000005.1"/>
</dbReference>
<sequence length="205" mass="22325">MSTLRTYGGVKGDHRRDERRGLLIEAGLDLLGDPEEPTLSVRGVCQRSGLVSRYFYESFADRDALAEAVYDHVVKELADTTLRAVNAAPATAEAKVRAGIENIVRTVADDPRRGRLLFGTPLASRPLAQRRLRSARLFASLLTAQAREFYGLASDEQVEVAAQFLVGGLAQTLTAWLAGDLPLDQAQVIDSCADIFLALAARRIT</sequence>
<dbReference type="InterPro" id="IPR036271">
    <property type="entry name" value="Tet_transcr_reg_TetR-rel_C_sf"/>
</dbReference>
<accession>A0ABN2G456</accession>
<dbReference type="SUPFAM" id="SSF46689">
    <property type="entry name" value="Homeodomain-like"/>
    <property type="match status" value="1"/>
</dbReference>
<dbReference type="PROSITE" id="PS50977">
    <property type="entry name" value="HTH_TETR_2"/>
    <property type="match status" value="1"/>
</dbReference>
<dbReference type="EMBL" id="BAAANY010000005">
    <property type="protein sequence ID" value="GAA1664698.1"/>
    <property type="molecule type" value="Genomic_DNA"/>
</dbReference>
<dbReference type="Gene3D" id="1.10.357.10">
    <property type="entry name" value="Tetracycline Repressor, domain 2"/>
    <property type="match status" value="1"/>
</dbReference>
<dbReference type="InterPro" id="IPR009057">
    <property type="entry name" value="Homeodomain-like_sf"/>
</dbReference>
<reference evidence="4 5" key="1">
    <citation type="journal article" date="2019" name="Int. J. Syst. Evol. Microbiol.">
        <title>The Global Catalogue of Microorganisms (GCM) 10K type strain sequencing project: providing services to taxonomists for standard genome sequencing and annotation.</title>
        <authorList>
            <consortium name="The Broad Institute Genomics Platform"/>
            <consortium name="The Broad Institute Genome Sequencing Center for Infectious Disease"/>
            <person name="Wu L."/>
            <person name="Ma J."/>
        </authorList>
    </citation>
    <scope>NUCLEOTIDE SEQUENCE [LARGE SCALE GENOMIC DNA]</scope>
    <source>
        <strain evidence="4 5">JCM 14718</strain>
    </source>
</reference>
<comment type="caution">
    <text evidence="4">The sequence shown here is derived from an EMBL/GenBank/DDBJ whole genome shotgun (WGS) entry which is preliminary data.</text>
</comment>
<keyword evidence="5" id="KW-1185">Reference proteome</keyword>
<keyword evidence="1 2" id="KW-0238">DNA-binding</keyword>
<name>A0ABN2G456_9ACTN</name>
<evidence type="ECO:0000313" key="4">
    <source>
        <dbReference type="EMBL" id="GAA1664698.1"/>
    </source>
</evidence>
<evidence type="ECO:0000259" key="3">
    <source>
        <dbReference type="PROSITE" id="PS50977"/>
    </source>
</evidence>
<gene>
    <name evidence="4" type="ORF">GCM10009765_12860</name>
</gene>
<protein>
    <submittedName>
        <fullName evidence="4">TetR/AcrR family transcriptional regulator</fullName>
    </submittedName>
</protein>
<evidence type="ECO:0000256" key="1">
    <source>
        <dbReference type="ARBA" id="ARBA00023125"/>
    </source>
</evidence>
<feature type="domain" description="HTH tetR-type" evidence="3">
    <location>
        <begin position="17"/>
        <end position="77"/>
    </location>
</feature>
<dbReference type="Proteomes" id="UP001500618">
    <property type="component" value="Unassembled WGS sequence"/>
</dbReference>
<evidence type="ECO:0000256" key="2">
    <source>
        <dbReference type="PROSITE-ProRule" id="PRU00335"/>
    </source>
</evidence>
<organism evidence="4 5">
    <name type="scientific">Fodinicola feengrottensis</name>
    <dbReference type="NCBI Taxonomy" id="435914"/>
    <lineage>
        <taxon>Bacteria</taxon>
        <taxon>Bacillati</taxon>
        <taxon>Actinomycetota</taxon>
        <taxon>Actinomycetes</taxon>
        <taxon>Mycobacteriales</taxon>
        <taxon>Fodinicola</taxon>
    </lineage>
</organism>
<dbReference type="InterPro" id="IPR001647">
    <property type="entry name" value="HTH_TetR"/>
</dbReference>
<dbReference type="SUPFAM" id="SSF48498">
    <property type="entry name" value="Tetracyclin repressor-like, C-terminal domain"/>
    <property type="match status" value="1"/>
</dbReference>